<dbReference type="AlphaFoldDB" id="A0AAN9IQY7"/>
<organism evidence="1 2">
    <name type="scientific">Clitoria ternatea</name>
    <name type="common">Butterfly pea</name>
    <dbReference type="NCBI Taxonomy" id="43366"/>
    <lineage>
        <taxon>Eukaryota</taxon>
        <taxon>Viridiplantae</taxon>
        <taxon>Streptophyta</taxon>
        <taxon>Embryophyta</taxon>
        <taxon>Tracheophyta</taxon>
        <taxon>Spermatophyta</taxon>
        <taxon>Magnoliopsida</taxon>
        <taxon>eudicotyledons</taxon>
        <taxon>Gunneridae</taxon>
        <taxon>Pentapetalae</taxon>
        <taxon>rosids</taxon>
        <taxon>fabids</taxon>
        <taxon>Fabales</taxon>
        <taxon>Fabaceae</taxon>
        <taxon>Papilionoideae</taxon>
        <taxon>50 kb inversion clade</taxon>
        <taxon>NPAAA clade</taxon>
        <taxon>indigoferoid/millettioid clade</taxon>
        <taxon>Phaseoleae</taxon>
        <taxon>Clitoria</taxon>
    </lineage>
</organism>
<reference evidence="1 2" key="1">
    <citation type="submission" date="2024-01" db="EMBL/GenBank/DDBJ databases">
        <title>The genomes of 5 underutilized Papilionoideae crops provide insights into root nodulation and disease resistance.</title>
        <authorList>
            <person name="Yuan L."/>
        </authorList>
    </citation>
    <scope>NUCLEOTIDE SEQUENCE [LARGE SCALE GENOMIC DNA]</scope>
    <source>
        <strain evidence="1">LY-2023</strain>
        <tissue evidence="1">Leaf</tissue>
    </source>
</reference>
<comment type="caution">
    <text evidence="1">The sequence shown here is derived from an EMBL/GenBank/DDBJ whole genome shotgun (WGS) entry which is preliminary data.</text>
</comment>
<gene>
    <name evidence="1" type="ORF">RJT34_19400</name>
</gene>
<protein>
    <submittedName>
        <fullName evidence="1">Uncharacterized protein</fullName>
    </submittedName>
</protein>
<sequence>MISSFPHVKMFTNNTITQTRTCHKHYQNLYSIPSHLFTSQTLKAHSHSLSNHFNLRCTFSFSFSFS</sequence>
<accession>A0AAN9IQY7</accession>
<dbReference type="EMBL" id="JAYKXN010000005">
    <property type="protein sequence ID" value="KAK7284650.1"/>
    <property type="molecule type" value="Genomic_DNA"/>
</dbReference>
<evidence type="ECO:0000313" key="2">
    <source>
        <dbReference type="Proteomes" id="UP001359559"/>
    </source>
</evidence>
<evidence type="ECO:0000313" key="1">
    <source>
        <dbReference type="EMBL" id="KAK7284650.1"/>
    </source>
</evidence>
<proteinExistence type="predicted"/>
<name>A0AAN9IQY7_CLITE</name>
<keyword evidence="2" id="KW-1185">Reference proteome</keyword>
<dbReference type="Proteomes" id="UP001359559">
    <property type="component" value="Unassembled WGS sequence"/>
</dbReference>